<dbReference type="EMBL" id="VEPZ02001136">
    <property type="protein sequence ID" value="KAE8692317.1"/>
    <property type="molecule type" value="Genomic_DNA"/>
</dbReference>
<comment type="caution">
    <text evidence="3">The sequence shown here is derived from an EMBL/GenBank/DDBJ whole genome shotgun (WGS) entry which is preliminary data.</text>
</comment>
<evidence type="ECO:0000256" key="1">
    <source>
        <dbReference type="SAM" id="MobiDB-lite"/>
    </source>
</evidence>
<dbReference type="InterPro" id="IPR044730">
    <property type="entry name" value="RNase_H-like_dom_plant"/>
</dbReference>
<reference evidence="3" key="1">
    <citation type="submission" date="2019-09" db="EMBL/GenBank/DDBJ databases">
        <title>Draft genome information of white flower Hibiscus syriacus.</title>
        <authorList>
            <person name="Kim Y.-M."/>
        </authorList>
    </citation>
    <scope>NUCLEOTIDE SEQUENCE [LARGE SCALE GENOMIC DNA]</scope>
    <source>
        <strain evidence="3">YM2019G1</strain>
    </source>
</reference>
<gene>
    <name evidence="3" type="ORF">F3Y22_tig00110840pilonHSYRG00035</name>
</gene>
<evidence type="ECO:0000313" key="4">
    <source>
        <dbReference type="Proteomes" id="UP000436088"/>
    </source>
</evidence>
<accession>A0A6A2ZLG5</accession>
<proteinExistence type="predicted"/>
<dbReference type="GO" id="GO:0009966">
    <property type="term" value="P:regulation of signal transduction"/>
    <property type="evidence" value="ECO:0007669"/>
    <property type="project" value="InterPro"/>
</dbReference>
<keyword evidence="4" id="KW-1185">Reference proteome</keyword>
<dbReference type="InterPro" id="IPR002156">
    <property type="entry name" value="RNaseH_domain"/>
</dbReference>
<feature type="compositionally biased region" description="Polar residues" evidence="1">
    <location>
        <begin position="17"/>
        <end position="29"/>
    </location>
</feature>
<dbReference type="PANTHER" id="PTHR47723">
    <property type="entry name" value="OS05G0353850 PROTEIN"/>
    <property type="match status" value="1"/>
</dbReference>
<protein>
    <recommendedName>
        <fullName evidence="2">RNase H type-1 domain-containing protein</fullName>
    </recommendedName>
</protein>
<dbReference type="Pfam" id="PF13456">
    <property type="entry name" value="RVT_3"/>
    <property type="match status" value="1"/>
</dbReference>
<dbReference type="InterPro" id="IPR012337">
    <property type="entry name" value="RNaseH-like_sf"/>
</dbReference>
<dbReference type="GO" id="GO:0003676">
    <property type="term" value="F:nucleic acid binding"/>
    <property type="evidence" value="ECO:0007669"/>
    <property type="project" value="InterPro"/>
</dbReference>
<dbReference type="AlphaFoldDB" id="A0A6A2ZLG5"/>
<dbReference type="PANTHER" id="PTHR47723:SF19">
    <property type="entry name" value="POLYNUCLEOTIDYL TRANSFERASE, RIBONUCLEASE H-LIKE SUPERFAMILY PROTEIN"/>
    <property type="match status" value="1"/>
</dbReference>
<evidence type="ECO:0000259" key="2">
    <source>
        <dbReference type="Pfam" id="PF13456"/>
    </source>
</evidence>
<dbReference type="InterPro" id="IPR053151">
    <property type="entry name" value="RNase_H-like"/>
</dbReference>
<feature type="domain" description="RNase H type-1" evidence="2">
    <location>
        <begin position="66"/>
        <end position="153"/>
    </location>
</feature>
<dbReference type="SUPFAM" id="SSF53098">
    <property type="entry name" value="Ribonuclease H-like"/>
    <property type="match status" value="1"/>
</dbReference>
<feature type="compositionally biased region" description="Acidic residues" evidence="1">
    <location>
        <begin position="30"/>
        <end position="43"/>
    </location>
</feature>
<sequence length="184" mass="20958">MDAEELCSALKDAASLSRKTIGQSSGLSSSDDEVDPMDHEDEDQNGRSFKEQRKAHYDEYLKIKELRWCCSVVDAELWGIFSGLTIAWERGFRQVILESDCKDAVAVVQAQPRVNGVLPMVPHIQELVRRDWIIHSRYVPRESNRVASGLAQLAWIMTEHFQRFSEPPAETESMFRLEEAACEA</sequence>
<dbReference type="GO" id="GO:0004864">
    <property type="term" value="F:protein phosphatase inhibitor activity"/>
    <property type="evidence" value="ECO:0007669"/>
    <property type="project" value="InterPro"/>
</dbReference>
<name>A0A6A2ZLG5_HIBSY</name>
<dbReference type="CDD" id="cd06222">
    <property type="entry name" value="RNase_H_like"/>
    <property type="match status" value="1"/>
</dbReference>
<dbReference type="GO" id="GO:0004523">
    <property type="term" value="F:RNA-DNA hybrid ribonuclease activity"/>
    <property type="evidence" value="ECO:0007669"/>
    <property type="project" value="InterPro"/>
</dbReference>
<dbReference type="Gene3D" id="3.30.420.10">
    <property type="entry name" value="Ribonuclease H-like superfamily/Ribonuclease H"/>
    <property type="match status" value="1"/>
</dbReference>
<evidence type="ECO:0000313" key="3">
    <source>
        <dbReference type="EMBL" id="KAE8692317.1"/>
    </source>
</evidence>
<organism evidence="3 4">
    <name type="scientific">Hibiscus syriacus</name>
    <name type="common">Rose of Sharon</name>
    <dbReference type="NCBI Taxonomy" id="106335"/>
    <lineage>
        <taxon>Eukaryota</taxon>
        <taxon>Viridiplantae</taxon>
        <taxon>Streptophyta</taxon>
        <taxon>Embryophyta</taxon>
        <taxon>Tracheophyta</taxon>
        <taxon>Spermatophyta</taxon>
        <taxon>Magnoliopsida</taxon>
        <taxon>eudicotyledons</taxon>
        <taxon>Gunneridae</taxon>
        <taxon>Pentapetalae</taxon>
        <taxon>rosids</taxon>
        <taxon>malvids</taxon>
        <taxon>Malvales</taxon>
        <taxon>Malvaceae</taxon>
        <taxon>Malvoideae</taxon>
        <taxon>Hibiscus</taxon>
    </lineage>
</organism>
<dbReference type="Proteomes" id="UP000436088">
    <property type="component" value="Unassembled WGS sequence"/>
</dbReference>
<dbReference type="InterPro" id="IPR036397">
    <property type="entry name" value="RNaseH_sf"/>
</dbReference>
<feature type="region of interest" description="Disordered" evidence="1">
    <location>
        <begin position="17"/>
        <end position="49"/>
    </location>
</feature>